<gene>
    <name evidence="1" type="ORF">g.84713</name>
</gene>
<protein>
    <submittedName>
        <fullName evidence="1">Uncharacterized protein</fullName>
    </submittedName>
</protein>
<reference evidence="1" key="1">
    <citation type="submission" date="2018-04" db="EMBL/GenBank/DDBJ databases">
        <title>Transcriptome assembly of Sipha flava.</title>
        <authorList>
            <person name="Scully E.D."/>
            <person name="Geib S.M."/>
            <person name="Palmer N.A."/>
            <person name="Koch K."/>
            <person name="Bradshaw J."/>
            <person name="Heng-Moss T."/>
            <person name="Sarath G."/>
        </authorList>
    </citation>
    <scope>NUCLEOTIDE SEQUENCE</scope>
</reference>
<sequence length="168" mass="19200">MSRYTVYLLHGTKRAGARANSGPGASDMKRYTLLNRHSVALVRFRSIAYQPLCFRNIESISIIQGNETSVEISKYDFYLFSTCRPNLVDTRTHVRVESVPFTYFPRETGFAGGRSTCWYFMCVRVCACVVHTYPSYVRPHTRGSYESTSAFFKIAAAVIYYTHTRARA</sequence>
<dbReference type="EMBL" id="GGMS01011025">
    <property type="protein sequence ID" value="MBY80228.1"/>
    <property type="molecule type" value="Transcribed_RNA"/>
</dbReference>
<dbReference type="AlphaFoldDB" id="A0A2S2QR73"/>
<proteinExistence type="predicted"/>
<name>A0A2S2QR73_9HEMI</name>
<evidence type="ECO:0000313" key="1">
    <source>
        <dbReference type="EMBL" id="MBY80228.1"/>
    </source>
</evidence>
<accession>A0A2S2QR73</accession>
<organism evidence="1">
    <name type="scientific">Sipha flava</name>
    <name type="common">yellow sugarcane aphid</name>
    <dbReference type="NCBI Taxonomy" id="143950"/>
    <lineage>
        <taxon>Eukaryota</taxon>
        <taxon>Metazoa</taxon>
        <taxon>Ecdysozoa</taxon>
        <taxon>Arthropoda</taxon>
        <taxon>Hexapoda</taxon>
        <taxon>Insecta</taxon>
        <taxon>Pterygota</taxon>
        <taxon>Neoptera</taxon>
        <taxon>Paraneoptera</taxon>
        <taxon>Hemiptera</taxon>
        <taxon>Sternorrhyncha</taxon>
        <taxon>Aphidomorpha</taxon>
        <taxon>Aphidoidea</taxon>
        <taxon>Aphididae</taxon>
        <taxon>Sipha</taxon>
    </lineage>
</organism>